<dbReference type="GO" id="GO:0051156">
    <property type="term" value="P:glucose 6-phosphate metabolic process"/>
    <property type="evidence" value="ECO:0007669"/>
    <property type="project" value="TreeGrafter"/>
</dbReference>
<proteinExistence type="inferred from homology"/>
<dbReference type="SUPFAM" id="SSF53697">
    <property type="entry name" value="SIS domain"/>
    <property type="match status" value="1"/>
</dbReference>
<dbReference type="InterPro" id="IPR018189">
    <property type="entry name" value="Phosphoglucose_isomerase_CS"/>
</dbReference>
<dbReference type="Proteomes" id="UP000192903">
    <property type="component" value="Unassembled WGS sequence"/>
</dbReference>
<dbReference type="GO" id="GO:0005829">
    <property type="term" value="C:cytosol"/>
    <property type="evidence" value="ECO:0007669"/>
    <property type="project" value="TreeGrafter"/>
</dbReference>
<comment type="pathway">
    <text evidence="1 8 9">Carbohydrate degradation; glycolysis; D-glyceraldehyde 3-phosphate and glycerone phosphate from D-glucose: step 2/4.</text>
</comment>
<dbReference type="EMBL" id="FXAF01000006">
    <property type="protein sequence ID" value="SMF41925.1"/>
    <property type="molecule type" value="Genomic_DNA"/>
</dbReference>
<feature type="active site" evidence="8">
    <location>
        <position position="506"/>
    </location>
</feature>
<evidence type="ECO:0000256" key="4">
    <source>
        <dbReference type="ARBA" id="ARBA00022490"/>
    </source>
</evidence>
<dbReference type="InterPro" id="IPR035482">
    <property type="entry name" value="SIS_PGI_2"/>
</dbReference>
<evidence type="ECO:0000313" key="10">
    <source>
        <dbReference type="EMBL" id="SMF41925.1"/>
    </source>
</evidence>
<dbReference type="PROSITE" id="PS51463">
    <property type="entry name" value="P_GLUCOSE_ISOMERASE_3"/>
    <property type="match status" value="1"/>
</dbReference>
<dbReference type="GO" id="GO:0004347">
    <property type="term" value="F:glucose-6-phosphate isomerase activity"/>
    <property type="evidence" value="ECO:0007669"/>
    <property type="project" value="UniProtKB-UniRule"/>
</dbReference>
<dbReference type="PROSITE" id="PS00174">
    <property type="entry name" value="P_GLUCOSE_ISOMERASE_2"/>
    <property type="match status" value="1"/>
</dbReference>
<comment type="pathway">
    <text evidence="8">Carbohydrate biosynthesis; gluconeogenesis.</text>
</comment>
<dbReference type="Gene3D" id="1.10.1390.10">
    <property type="match status" value="1"/>
</dbReference>
<dbReference type="CDD" id="cd05015">
    <property type="entry name" value="SIS_PGI_1"/>
    <property type="match status" value="1"/>
</dbReference>
<evidence type="ECO:0000256" key="1">
    <source>
        <dbReference type="ARBA" id="ARBA00004926"/>
    </source>
</evidence>
<dbReference type="InterPro" id="IPR035476">
    <property type="entry name" value="SIS_PGI_1"/>
</dbReference>
<reference evidence="11" key="1">
    <citation type="submission" date="2017-04" db="EMBL/GenBank/DDBJ databases">
        <authorList>
            <person name="Varghese N."/>
            <person name="Submissions S."/>
        </authorList>
    </citation>
    <scope>NUCLEOTIDE SEQUENCE [LARGE SCALE GENOMIC DNA]</scope>
    <source>
        <strain evidence="11">B4P</strain>
    </source>
</reference>
<dbReference type="PANTHER" id="PTHR11469">
    <property type="entry name" value="GLUCOSE-6-PHOSPHATE ISOMERASE"/>
    <property type="match status" value="1"/>
</dbReference>
<feature type="active site" description="Proton donor" evidence="8">
    <location>
        <position position="346"/>
    </location>
</feature>
<dbReference type="PANTHER" id="PTHR11469:SF1">
    <property type="entry name" value="GLUCOSE-6-PHOSPHATE ISOMERASE"/>
    <property type="match status" value="1"/>
</dbReference>
<dbReference type="STRING" id="464029.SAMN02982989_1961"/>
<dbReference type="GO" id="GO:0097367">
    <property type="term" value="F:carbohydrate derivative binding"/>
    <property type="evidence" value="ECO:0007669"/>
    <property type="project" value="InterPro"/>
</dbReference>
<dbReference type="CDD" id="cd05016">
    <property type="entry name" value="SIS_PGI_2"/>
    <property type="match status" value="1"/>
</dbReference>
<dbReference type="GO" id="GO:0006096">
    <property type="term" value="P:glycolytic process"/>
    <property type="evidence" value="ECO:0007669"/>
    <property type="project" value="UniProtKB-UniRule"/>
</dbReference>
<protein>
    <recommendedName>
        <fullName evidence="8">Glucose-6-phosphate isomerase</fullName>
        <shortName evidence="8">GPI</shortName>
        <ecNumber evidence="8">5.3.1.9</ecNumber>
    </recommendedName>
    <alternativeName>
        <fullName evidence="8">Phosphoglucose isomerase</fullName>
        <shortName evidence="8">PGI</shortName>
    </alternativeName>
    <alternativeName>
        <fullName evidence="8">Phosphohexose isomerase</fullName>
        <shortName evidence="8">PHI</shortName>
    </alternativeName>
</protein>
<dbReference type="NCBIfam" id="NF001211">
    <property type="entry name" value="PRK00179.1"/>
    <property type="match status" value="1"/>
</dbReference>
<dbReference type="EC" id="5.3.1.9" evidence="8"/>
<dbReference type="GO" id="GO:0006094">
    <property type="term" value="P:gluconeogenesis"/>
    <property type="evidence" value="ECO:0007669"/>
    <property type="project" value="UniProtKB-UniRule"/>
</dbReference>
<dbReference type="GO" id="GO:0048029">
    <property type="term" value="F:monosaccharide binding"/>
    <property type="evidence" value="ECO:0007669"/>
    <property type="project" value="TreeGrafter"/>
</dbReference>
<dbReference type="InterPro" id="IPR046348">
    <property type="entry name" value="SIS_dom_sf"/>
</dbReference>
<dbReference type="UniPathway" id="UPA00109">
    <property type="reaction ID" value="UER00181"/>
</dbReference>
<dbReference type="RefSeq" id="WP_085422215.1">
    <property type="nucleotide sequence ID" value="NZ_FXAF01000006.1"/>
</dbReference>
<evidence type="ECO:0000256" key="6">
    <source>
        <dbReference type="ARBA" id="ARBA00023235"/>
    </source>
</evidence>
<comment type="catalytic activity">
    <reaction evidence="7 8 9">
        <text>alpha-D-glucose 6-phosphate = beta-D-fructose 6-phosphate</text>
        <dbReference type="Rhea" id="RHEA:11816"/>
        <dbReference type="ChEBI" id="CHEBI:57634"/>
        <dbReference type="ChEBI" id="CHEBI:58225"/>
        <dbReference type="EC" id="5.3.1.9"/>
    </reaction>
</comment>
<comment type="subcellular location">
    <subcellularLocation>
        <location evidence="8">Cytoplasm</location>
    </subcellularLocation>
</comment>
<keyword evidence="6 8" id="KW-0413">Isomerase</keyword>
<evidence type="ECO:0000313" key="11">
    <source>
        <dbReference type="Proteomes" id="UP000192903"/>
    </source>
</evidence>
<dbReference type="Pfam" id="PF00342">
    <property type="entry name" value="PGI"/>
    <property type="match status" value="1"/>
</dbReference>
<comment type="function">
    <text evidence="8">Catalyzes the reversible isomerization of glucose-6-phosphate to fructose-6-phosphate.</text>
</comment>
<feature type="active site" evidence="8">
    <location>
        <position position="377"/>
    </location>
</feature>
<organism evidence="10 11">
    <name type="scientific">Xaviernesmea oryzae</name>
    <dbReference type="NCBI Taxonomy" id="464029"/>
    <lineage>
        <taxon>Bacteria</taxon>
        <taxon>Pseudomonadati</taxon>
        <taxon>Pseudomonadota</taxon>
        <taxon>Alphaproteobacteria</taxon>
        <taxon>Hyphomicrobiales</taxon>
        <taxon>Rhizobiaceae</taxon>
        <taxon>Rhizobium/Agrobacterium group</taxon>
        <taxon>Xaviernesmea</taxon>
    </lineage>
</organism>
<gene>
    <name evidence="8" type="primary">pgi</name>
    <name evidence="10" type="ORF">SAMN02982989_1961</name>
</gene>
<dbReference type="Gene3D" id="3.40.50.10490">
    <property type="entry name" value="Glucose-6-phosphate isomerase like protein, domain 1"/>
    <property type="match status" value="2"/>
</dbReference>
<dbReference type="PRINTS" id="PR00662">
    <property type="entry name" value="G6PISOMERASE"/>
</dbReference>
<accession>A0A1X7EX52</accession>
<evidence type="ECO:0000256" key="3">
    <source>
        <dbReference type="ARBA" id="ARBA00022432"/>
    </source>
</evidence>
<sequence length="541" mass="58724">MQAIIQDLKSAVTKTNATNIRAAFAADPERFERFSATFGDLLMDYSKTAVNEEILLLLQRLAEVGGVAAKREEMFSGVAINFTEGRAVLHTALRNRANKPVLVDGKDVMPEVNAVLTAMGKFADGIRSGALKGATGRKITDVVNIGIGGSDLGPVMATLALAPFHDGPRAHFVSNVDGAHIADTLKLLDAETTLFIIASKTFTTIETMTNAASARAFIADKLGEAAVKHHFAAVSTALDKVAAFGIESDRIFGFWDWVGGRYSIWSAIGLPLMIAVGPENFGAFLDGAHAMDNHFRTAPVRQNLPMLLGLIGFYHRNVLGYPSRAILPYDQRLLRFPAYLQQLDMESNGKGVTTDGKPVEGNSGPVVWGEPGTNGQHAFYQLIHQGTSIIPAEFMIAANGFEPHLRHQHELLIANCLAQSEALMKGRTFQEAKEQLLSKGMDEKQADFIAPHRVFTGNRPSITFVYDKLTPFALGRLIALYEHRVFVEGVLFRINSFDQWGVELGKELATGLLPVVEGKESAAGHDSSTQGLVKALAELKK</sequence>
<dbReference type="InterPro" id="IPR023096">
    <property type="entry name" value="G6P_Isomerase_C"/>
</dbReference>
<evidence type="ECO:0000256" key="7">
    <source>
        <dbReference type="ARBA" id="ARBA00029321"/>
    </source>
</evidence>
<dbReference type="PROSITE" id="PS00765">
    <property type="entry name" value="P_GLUCOSE_ISOMERASE_1"/>
    <property type="match status" value="1"/>
</dbReference>
<keyword evidence="3 8" id="KW-0312">Gluconeogenesis</keyword>
<keyword evidence="5 8" id="KW-0324">Glycolysis</keyword>
<comment type="similarity">
    <text evidence="2 8 9">Belongs to the GPI family.</text>
</comment>
<keyword evidence="11" id="KW-1185">Reference proteome</keyword>
<keyword evidence="4 8" id="KW-0963">Cytoplasm</keyword>
<dbReference type="InterPro" id="IPR001672">
    <property type="entry name" value="G6P_Isomerase"/>
</dbReference>
<evidence type="ECO:0000256" key="2">
    <source>
        <dbReference type="ARBA" id="ARBA00006604"/>
    </source>
</evidence>
<dbReference type="UniPathway" id="UPA00138"/>
<evidence type="ECO:0000256" key="8">
    <source>
        <dbReference type="HAMAP-Rule" id="MF_00473"/>
    </source>
</evidence>
<evidence type="ECO:0000256" key="9">
    <source>
        <dbReference type="RuleBase" id="RU000612"/>
    </source>
</evidence>
<name>A0A1X7EX52_9HYPH</name>
<evidence type="ECO:0000256" key="5">
    <source>
        <dbReference type="ARBA" id="ARBA00023152"/>
    </source>
</evidence>
<dbReference type="AlphaFoldDB" id="A0A1X7EX52"/>
<dbReference type="OrthoDB" id="140919at2"/>
<dbReference type="FunFam" id="3.40.50.10490:FF:000018">
    <property type="entry name" value="Glucose-6-phosphate isomerase"/>
    <property type="match status" value="1"/>
</dbReference>
<dbReference type="HAMAP" id="MF_00473">
    <property type="entry name" value="G6P_isomerase"/>
    <property type="match status" value="1"/>
</dbReference>